<proteinExistence type="inferred from homology"/>
<dbReference type="OrthoDB" id="3057168at2759"/>
<accession>A0A316VKX7</accession>
<dbReference type="AlphaFoldDB" id="A0A316VKX7"/>
<evidence type="ECO:0000256" key="1">
    <source>
        <dbReference type="ARBA" id="ARBA00001946"/>
    </source>
</evidence>
<comment type="pathway">
    <text evidence="3">Protein modification; protein glycosylation.</text>
</comment>
<comment type="subcellular location">
    <subcellularLocation>
        <location evidence="2">Endoplasmic reticulum membrane</location>
    </subcellularLocation>
</comment>
<gene>
    <name evidence="16" type="ORF">FA14DRAFT_177398</name>
</gene>
<dbReference type="EC" id="2.5.1.87" evidence="5"/>
<evidence type="ECO:0000256" key="14">
    <source>
        <dbReference type="SAM" id="MobiDB-lite"/>
    </source>
</evidence>
<keyword evidence="7 15" id="KW-0812">Transmembrane</keyword>
<dbReference type="PANTHER" id="PTHR21528">
    <property type="entry name" value="DEHYDRODOLICHYL DIPHOSPHATE SYNTHASE COMPLEX SUBUNIT NUS1"/>
    <property type="match status" value="1"/>
</dbReference>
<comment type="cofactor">
    <cofactor evidence="1">
        <name>Mg(2+)</name>
        <dbReference type="ChEBI" id="CHEBI:18420"/>
    </cofactor>
</comment>
<dbReference type="GO" id="GO:1904423">
    <property type="term" value="C:dehydrodolichyl diphosphate synthase complex"/>
    <property type="evidence" value="ECO:0007669"/>
    <property type="project" value="InterPro"/>
</dbReference>
<evidence type="ECO:0000256" key="6">
    <source>
        <dbReference type="ARBA" id="ARBA00022679"/>
    </source>
</evidence>
<evidence type="ECO:0000256" key="12">
    <source>
        <dbReference type="ARBA" id="ARBA00047353"/>
    </source>
</evidence>
<keyword evidence="17" id="KW-1185">Reference proteome</keyword>
<dbReference type="InterPro" id="IPR038887">
    <property type="entry name" value="Nus1/NgBR"/>
</dbReference>
<dbReference type="PANTHER" id="PTHR21528:SF0">
    <property type="entry name" value="DEHYDRODOLICHYL DIPHOSPHATE SYNTHASE COMPLEX SUBUNIT NUS1"/>
    <property type="match status" value="1"/>
</dbReference>
<dbReference type="SUPFAM" id="SSF64005">
    <property type="entry name" value="Undecaprenyl diphosphate synthase"/>
    <property type="match status" value="1"/>
</dbReference>
<evidence type="ECO:0000256" key="11">
    <source>
        <dbReference type="ARBA" id="ARBA00023136"/>
    </source>
</evidence>
<organism evidence="16 17">
    <name type="scientific">Meira miltonrushii</name>
    <dbReference type="NCBI Taxonomy" id="1280837"/>
    <lineage>
        <taxon>Eukaryota</taxon>
        <taxon>Fungi</taxon>
        <taxon>Dikarya</taxon>
        <taxon>Basidiomycota</taxon>
        <taxon>Ustilaginomycotina</taxon>
        <taxon>Exobasidiomycetes</taxon>
        <taxon>Exobasidiales</taxon>
        <taxon>Brachybasidiaceae</taxon>
        <taxon>Meira</taxon>
    </lineage>
</organism>
<dbReference type="InParanoid" id="A0A316VKX7"/>
<dbReference type="GO" id="GO:0045547">
    <property type="term" value="F:ditrans,polycis-polyprenyl diphosphate synthase [(2E,6E)-farnesyl diphosphate specific] activity"/>
    <property type="evidence" value="ECO:0007669"/>
    <property type="project" value="UniProtKB-EC"/>
</dbReference>
<protein>
    <recommendedName>
        <fullName evidence="5">ditrans,polycis-polyprenyl diphosphate synthase [(2E,6E)-farnesyldiphosphate specific]</fullName>
        <ecNumber evidence="5">2.5.1.87</ecNumber>
    </recommendedName>
</protein>
<dbReference type="InterPro" id="IPR036424">
    <property type="entry name" value="UPP_synth-like_sf"/>
</dbReference>
<evidence type="ECO:0000256" key="5">
    <source>
        <dbReference type="ARBA" id="ARBA00012596"/>
    </source>
</evidence>
<keyword evidence="13" id="KW-0175">Coiled coil</keyword>
<dbReference type="Gene3D" id="3.40.1180.10">
    <property type="entry name" value="Decaprenyl diphosphate synthase-like"/>
    <property type="match status" value="1"/>
</dbReference>
<dbReference type="EMBL" id="KZ819602">
    <property type="protein sequence ID" value="PWN38120.1"/>
    <property type="molecule type" value="Genomic_DNA"/>
</dbReference>
<evidence type="ECO:0000256" key="15">
    <source>
        <dbReference type="SAM" id="Phobius"/>
    </source>
</evidence>
<dbReference type="FunCoup" id="A0A316VKX7">
    <property type="interactions" value="229"/>
</dbReference>
<evidence type="ECO:0000256" key="8">
    <source>
        <dbReference type="ARBA" id="ARBA00022824"/>
    </source>
</evidence>
<evidence type="ECO:0000256" key="10">
    <source>
        <dbReference type="ARBA" id="ARBA00022989"/>
    </source>
</evidence>
<evidence type="ECO:0000256" key="7">
    <source>
        <dbReference type="ARBA" id="ARBA00022692"/>
    </source>
</evidence>
<evidence type="ECO:0000256" key="3">
    <source>
        <dbReference type="ARBA" id="ARBA00004922"/>
    </source>
</evidence>
<evidence type="ECO:0000256" key="4">
    <source>
        <dbReference type="ARBA" id="ARBA00005432"/>
    </source>
</evidence>
<evidence type="ECO:0000313" key="16">
    <source>
        <dbReference type="EMBL" id="PWN38120.1"/>
    </source>
</evidence>
<reference evidence="16 17" key="1">
    <citation type="journal article" date="2018" name="Mol. Biol. Evol.">
        <title>Broad Genomic Sampling Reveals a Smut Pathogenic Ancestry of the Fungal Clade Ustilaginomycotina.</title>
        <authorList>
            <person name="Kijpornyongpan T."/>
            <person name="Mondo S.J."/>
            <person name="Barry K."/>
            <person name="Sandor L."/>
            <person name="Lee J."/>
            <person name="Lipzen A."/>
            <person name="Pangilinan J."/>
            <person name="LaButti K."/>
            <person name="Hainaut M."/>
            <person name="Henrissat B."/>
            <person name="Grigoriev I.V."/>
            <person name="Spatafora J.W."/>
            <person name="Aime M.C."/>
        </authorList>
    </citation>
    <scope>NUCLEOTIDE SEQUENCE [LARGE SCALE GENOMIC DNA]</scope>
    <source>
        <strain evidence="16 17">MCA 3882</strain>
    </source>
</reference>
<comment type="catalytic activity">
    <reaction evidence="12">
        <text>n isopentenyl diphosphate + (2E,6E)-farnesyl diphosphate = a di-trans,poly-cis-polyprenyl diphosphate + n diphosphate</text>
        <dbReference type="Rhea" id="RHEA:53008"/>
        <dbReference type="Rhea" id="RHEA-COMP:19494"/>
        <dbReference type="ChEBI" id="CHEBI:33019"/>
        <dbReference type="ChEBI" id="CHEBI:128769"/>
        <dbReference type="ChEBI" id="CHEBI:136960"/>
        <dbReference type="ChEBI" id="CHEBI:175763"/>
        <dbReference type="EC" id="2.5.1.87"/>
    </reaction>
</comment>
<keyword evidence="10 15" id="KW-1133">Transmembrane helix</keyword>
<sequence>MSVQLSHAMANGHDDSGVMNGMGEKKADKTIQPLYTSQRRRSIGQSRARIDPMTLSIKLIVYPILFLALLLVHLVYYVSIKARASWRYQRSIIAFMRSDERLNRTIKGKKAYKKEKARIEEQHELAAQVRLARMECMGRTNVPRHIALSIGPKPIRTSTLLLRAMKISARILSMRMTSWIPNKAKELYEQKANIVAEARQQEKYAWDNLEAALRNCALSGIRELSVYDIEGYLANRFSETQKEVIEQVWRLPQESIEDEELIEGETAFLPNGNSAQKLDRKHIQITATIYRPFRAPTLHDIYRRPSLTPHKDGHHSVQVRINILGPEDGRQALAKAATILSKRQKKSSGPCKVGENQVRDVLAEHGYPSDPELLIIHGGPRQVSTLHAFPPWLVRLCEIYHDADASPYQPLSSTSFEKALHAFAKSEQRLGK</sequence>
<evidence type="ECO:0000256" key="13">
    <source>
        <dbReference type="SAM" id="Coils"/>
    </source>
</evidence>
<comment type="similarity">
    <text evidence="4">Belongs to the UPP synthase family.</text>
</comment>
<evidence type="ECO:0000313" key="17">
    <source>
        <dbReference type="Proteomes" id="UP000245771"/>
    </source>
</evidence>
<keyword evidence="9" id="KW-0460">Magnesium</keyword>
<feature type="coiled-coil region" evidence="13">
    <location>
        <begin position="102"/>
        <end position="129"/>
    </location>
</feature>
<dbReference type="STRING" id="1280837.A0A316VKX7"/>
<dbReference type="GO" id="GO:0005789">
    <property type="term" value="C:endoplasmic reticulum membrane"/>
    <property type="evidence" value="ECO:0007669"/>
    <property type="project" value="UniProtKB-SubCell"/>
</dbReference>
<feature type="region of interest" description="Disordered" evidence="14">
    <location>
        <begin position="1"/>
        <end position="20"/>
    </location>
</feature>
<dbReference type="GeneID" id="37022518"/>
<evidence type="ECO:0000256" key="9">
    <source>
        <dbReference type="ARBA" id="ARBA00022842"/>
    </source>
</evidence>
<name>A0A316VKX7_9BASI</name>
<dbReference type="Proteomes" id="UP000245771">
    <property type="component" value="Unassembled WGS sequence"/>
</dbReference>
<feature type="transmembrane region" description="Helical" evidence="15">
    <location>
        <begin position="59"/>
        <end position="80"/>
    </location>
</feature>
<dbReference type="UniPathway" id="UPA00378"/>
<keyword evidence="6" id="KW-0808">Transferase</keyword>
<keyword evidence="8" id="KW-0256">Endoplasmic reticulum</keyword>
<dbReference type="RefSeq" id="XP_025358422.1">
    <property type="nucleotide sequence ID" value="XM_025500737.1"/>
</dbReference>
<keyword evidence="11 15" id="KW-0472">Membrane</keyword>
<evidence type="ECO:0000256" key="2">
    <source>
        <dbReference type="ARBA" id="ARBA00004586"/>
    </source>
</evidence>